<dbReference type="Proteomes" id="UP000623842">
    <property type="component" value="Unassembled WGS sequence"/>
</dbReference>
<evidence type="ECO:0000313" key="1">
    <source>
        <dbReference type="EMBL" id="GHG07960.1"/>
    </source>
</evidence>
<sequence>MIKELAFTLLTTISGAQEISNQTVYSAVMHQHTKSSNNTITNGIKLNEGTEQYSFAGKKGSKIRL</sequence>
<reference evidence="1" key="1">
    <citation type="journal article" date="2014" name="Int. J. Syst. Evol. Microbiol.">
        <title>Complete genome sequence of Corynebacterium casei LMG S-19264T (=DSM 44701T), isolated from a smear-ripened cheese.</title>
        <authorList>
            <consortium name="US DOE Joint Genome Institute (JGI-PGF)"/>
            <person name="Walter F."/>
            <person name="Albersmeier A."/>
            <person name="Kalinowski J."/>
            <person name="Ruckert C."/>
        </authorList>
    </citation>
    <scope>NUCLEOTIDE SEQUENCE</scope>
    <source>
        <strain evidence="1">KCTC 42731</strain>
    </source>
</reference>
<comment type="caution">
    <text evidence="1">The sequence shown here is derived from an EMBL/GenBank/DDBJ whole genome shotgun (WGS) entry which is preliminary data.</text>
</comment>
<accession>A0A919BRF7</accession>
<organism evidence="1 2">
    <name type="scientific">Thalassotalea marina</name>
    <dbReference type="NCBI Taxonomy" id="1673741"/>
    <lineage>
        <taxon>Bacteria</taxon>
        <taxon>Pseudomonadati</taxon>
        <taxon>Pseudomonadota</taxon>
        <taxon>Gammaproteobacteria</taxon>
        <taxon>Alteromonadales</taxon>
        <taxon>Colwelliaceae</taxon>
        <taxon>Thalassotalea</taxon>
    </lineage>
</organism>
<protein>
    <submittedName>
        <fullName evidence="1">Uncharacterized protein</fullName>
    </submittedName>
</protein>
<dbReference type="EMBL" id="BNCK01000016">
    <property type="protein sequence ID" value="GHG07960.1"/>
    <property type="molecule type" value="Genomic_DNA"/>
</dbReference>
<dbReference type="AlphaFoldDB" id="A0A919BRF7"/>
<keyword evidence="2" id="KW-1185">Reference proteome</keyword>
<dbReference type="RefSeq" id="WP_189774886.1">
    <property type="nucleotide sequence ID" value="NZ_BNCK01000016.1"/>
</dbReference>
<gene>
    <name evidence="1" type="ORF">GCM10017161_42190</name>
</gene>
<evidence type="ECO:0000313" key="2">
    <source>
        <dbReference type="Proteomes" id="UP000623842"/>
    </source>
</evidence>
<proteinExistence type="predicted"/>
<reference evidence="1" key="2">
    <citation type="submission" date="2020-09" db="EMBL/GenBank/DDBJ databases">
        <authorList>
            <person name="Sun Q."/>
            <person name="Kim S."/>
        </authorList>
    </citation>
    <scope>NUCLEOTIDE SEQUENCE</scope>
    <source>
        <strain evidence="1">KCTC 42731</strain>
    </source>
</reference>
<name>A0A919BRF7_9GAMM</name>